<dbReference type="InterPro" id="IPR024095">
    <property type="entry name" value="Vesicle_P115"/>
</dbReference>
<evidence type="ECO:0000256" key="1">
    <source>
        <dbReference type="ARBA" id="ARBA00004555"/>
    </source>
</evidence>
<accession>A0A2S4WNP2</accession>
<feature type="domain" description="Vesicle tethering protein Uso1/P115-like head" evidence="6">
    <location>
        <begin position="400"/>
        <end position="768"/>
    </location>
</feature>
<evidence type="ECO:0000313" key="8">
    <source>
        <dbReference type="EMBL" id="POW23369.1"/>
    </source>
</evidence>
<feature type="coiled-coil region" evidence="4">
    <location>
        <begin position="791"/>
        <end position="873"/>
    </location>
</feature>
<dbReference type="GO" id="GO:0006886">
    <property type="term" value="P:intracellular protein transport"/>
    <property type="evidence" value="ECO:0007669"/>
    <property type="project" value="InterPro"/>
</dbReference>
<comment type="subcellular location">
    <subcellularLocation>
        <location evidence="1">Golgi apparatus</location>
    </subcellularLocation>
</comment>
<evidence type="ECO:0000259" key="6">
    <source>
        <dbReference type="Pfam" id="PF04869"/>
    </source>
</evidence>
<evidence type="ECO:0000259" key="7">
    <source>
        <dbReference type="Pfam" id="PF04871"/>
    </source>
</evidence>
<reference evidence="8 9" key="1">
    <citation type="submission" date="2017-12" db="EMBL/GenBank/DDBJ databases">
        <title>Gene loss provides genomic basis for host adaptation in cereal stripe rust fungi.</title>
        <authorList>
            <person name="Xia C."/>
        </authorList>
    </citation>
    <scope>NUCLEOTIDE SEQUENCE [LARGE SCALE GENOMIC DNA]</scope>
    <source>
        <strain evidence="8 9">93TX-2</strain>
    </source>
</reference>
<dbReference type="OrthoDB" id="198977at2759"/>
<reference evidence="9" key="3">
    <citation type="journal article" date="2018" name="Mol. Plant Microbe Interact.">
        <title>Genome sequence resources for the wheat stripe rust pathogen (Puccinia striiformis f. sp. tritici) and the barley stripe rust pathogen (Puccinia striiformis f. sp. hordei).</title>
        <authorList>
            <person name="Xia C."/>
            <person name="Wang M."/>
            <person name="Yin C."/>
            <person name="Cornejo O.E."/>
            <person name="Hulbert S.H."/>
            <person name="Chen X."/>
        </authorList>
    </citation>
    <scope>NUCLEOTIDE SEQUENCE [LARGE SCALE GENOMIC DNA]</scope>
    <source>
        <strain evidence="9">93TX-2</strain>
    </source>
</reference>
<protein>
    <recommendedName>
        <fullName evidence="10">Vesicle tethering protein Uso1/P115-like head domain-containing protein</fullName>
    </recommendedName>
</protein>
<gene>
    <name evidence="8" type="ORF">PSHT_00324</name>
</gene>
<dbReference type="VEuPathDB" id="FungiDB:PSTT_00712"/>
<dbReference type="InterPro" id="IPR011989">
    <property type="entry name" value="ARM-like"/>
</dbReference>
<dbReference type="GO" id="GO:0000139">
    <property type="term" value="C:Golgi membrane"/>
    <property type="evidence" value="ECO:0007669"/>
    <property type="project" value="InterPro"/>
</dbReference>
<dbReference type="GO" id="GO:0048280">
    <property type="term" value="P:vesicle fusion with Golgi apparatus"/>
    <property type="evidence" value="ECO:0007669"/>
    <property type="project" value="InterPro"/>
</dbReference>
<feature type="region of interest" description="Disordered" evidence="5">
    <location>
        <begin position="879"/>
        <end position="901"/>
    </location>
</feature>
<keyword evidence="2" id="KW-0333">Golgi apparatus</keyword>
<feature type="domain" description="Uso1/p115-like vesicle tethering protein C-terminal" evidence="7">
    <location>
        <begin position="794"/>
        <end position="900"/>
    </location>
</feature>
<dbReference type="PANTHER" id="PTHR10013">
    <property type="entry name" value="GENERAL VESICULAR TRANSPORT FACTOR P115"/>
    <property type="match status" value="1"/>
</dbReference>
<evidence type="ECO:0000256" key="2">
    <source>
        <dbReference type="ARBA" id="ARBA00023034"/>
    </source>
</evidence>
<dbReference type="AlphaFoldDB" id="A0A2S4WNP2"/>
<evidence type="ECO:0000256" key="3">
    <source>
        <dbReference type="ARBA" id="ARBA00023054"/>
    </source>
</evidence>
<comment type="caution">
    <text evidence="8">The sequence shown here is derived from an EMBL/GenBank/DDBJ whole genome shotgun (WGS) entry which is preliminary data.</text>
</comment>
<keyword evidence="9" id="KW-1185">Reference proteome</keyword>
<dbReference type="VEuPathDB" id="FungiDB:PSHT_00324"/>
<dbReference type="Pfam" id="PF04871">
    <property type="entry name" value="Uso1_p115_C"/>
    <property type="match status" value="1"/>
</dbReference>
<sequence length="901" mass="98631">MSFLSSLQGTVLQGYAALQGPQGQPQSPTETLTKLLDRLQNSSQHEDRRSSILGIREWLETGNWYLSIDFNFIIGVHVLICVIFQFPTSPKNFCFQEVGQVAFPAILDLLGEPGLAEDLDMARAVLETLNILCEVEEGEPGRPSKTDCGVAHVDTFLMTSEPTHAVLSLLSTSSFYIRFFSLQLLGALLTAPAPRPLTLQAHFLTAPGGLGTILSILDDTREILRNEVLLILLNITEKNADIQKIIAFEGGFDRLFHIIDVEGGIGAGGIVVQDCLLCVGQLLRYNVSNQNYFRETSCIPHLAPMLLFPPAQDPHPVALDSFATQPWSEQKLNNALLVLALARTLVSGAGAGKIANQRALLIGGLTRCLAEMGLASAAPPVLKCEALHILAHVVRGSEINQDFISKLVMNPLAASSPSSGQESGYSDREKPEFYRLPPQSTILALFSLILEGLPGTPNPPSTEDGLHSLPVRAAALSVLDSFLNGNIDAQLGIVATMNTPIPQLTDQNSGPSHSPGSLLFAALQGLPSTEAGSMAAYTSFFASLIFAHLLRGFEPAKKLAREIRIGGDPADPNSSLNDDDEQTSLVQILIGNLMMAQRMQGQSNNAGGDIQRSLAWARIMVGYLVVLATWLWESPSTTSEFLSEGTNLQVLIEPISQSSGVDPLVQGLCAFVLGIIYETDQDPASTIPRTTLQPILLSRVGPDQFVNRILRLREDPRFKAVGPDVLELSLQVPAGTDPTNVDVEPELWFDWPFVEFLKNNYVSIQQSILIDPGSGGGHNASQENAQHSEELIKLKTQVVEKTNDIQALERQVSELTLQLNEKPQEVNEMESLRKQNEKLIEEVRVLREETSRLSESQKENEKEQEDLLVLLEEVSSKRRRDKALMRERGMDVSEDEDDENE</sequence>
<dbReference type="EMBL" id="PKSM01000002">
    <property type="protein sequence ID" value="POW23369.1"/>
    <property type="molecule type" value="Genomic_DNA"/>
</dbReference>
<evidence type="ECO:0000256" key="5">
    <source>
        <dbReference type="SAM" id="MobiDB-lite"/>
    </source>
</evidence>
<dbReference type="PANTHER" id="PTHR10013:SF0">
    <property type="entry name" value="GENERAL VESICULAR TRANSPORT FACTOR P115"/>
    <property type="match status" value="1"/>
</dbReference>
<dbReference type="Proteomes" id="UP000238274">
    <property type="component" value="Unassembled WGS sequence"/>
</dbReference>
<organism evidence="8 9">
    <name type="scientific">Puccinia striiformis</name>
    <dbReference type="NCBI Taxonomy" id="27350"/>
    <lineage>
        <taxon>Eukaryota</taxon>
        <taxon>Fungi</taxon>
        <taxon>Dikarya</taxon>
        <taxon>Basidiomycota</taxon>
        <taxon>Pucciniomycotina</taxon>
        <taxon>Pucciniomycetes</taxon>
        <taxon>Pucciniales</taxon>
        <taxon>Pucciniaceae</taxon>
        <taxon>Puccinia</taxon>
    </lineage>
</organism>
<evidence type="ECO:0008006" key="10">
    <source>
        <dbReference type="Google" id="ProtNLM"/>
    </source>
</evidence>
<dbReference type="FunFam" id="1.25.10.10:FF:000296">
    <property type="entry name" value="Related to transport protein USO1"/>
    <property type="match status" value="1"/>
</dbReference>
<evidence type="ECO:0000256" key="4">
    <source>
        <dbReference type="SAM" id="Coils"/>
    </source>
</evidence>
<dbReference type="Pfam" id="PF04869">
    <property type="entry name" value="Uso1_p115_head"/>
    <property type="match status" value="1"/>
</dbReference>
<feature type="compositionally biased region" description="Acidic residues" evidence="5">
    <location>
        <begin position="892"/>
        <end position="901"/>
    </location>
</feature>
<dbReference type="InterPro" id="IPR016024">
    <property type="entry name" value="ARM-type_fold"/>
</dbReference>
<dbReference type="InterPro" id="IPR006953">
    <property type="entry name" value="Vesicle_Uso1_P115_head"/>
</dbReference>
<keyword evidence="3 4" id="KW-0175">Coiled coil</keyword>
<proteinExistence type="predicted"/>
<dbReference type="Gene3D" id="1.25.10.10">
    <property type="entry name" value="Leucine-rich Repeat Variant"/>
    <property type="match status" value="1"/>
</dbReference>
<dbReference type="GO" id="GO:0005783">
    <property type="term" value="C:endoplasmic reticulum"/>
    <property type="evidence" value="ECO:0007669"/>
    <property type="project" value="TreeGrafter"/>
</dbReference>
<dbReference type="GO" id="GO:0048211">
    <property type="term" value="P:Golgi vesicle docking"/>
    <property type="evidence" value="ECO:0007669"/>
    <property type="project" value="TreeGrafter"/>
</dbReference>
<feature type="compositionally biased region" description="Basic and acidic residues" evidence="5">
    <location>
        <begin position="882"/>
        <end position="891"/>
    </location>
</feature>
<name>A0A2S4WNP2_9BASI</name>
<dbReference type="GO" id="GO:0012507">
    <property type="term" value="C:ER to Golgi transport vesicle membrane"/>
    <property type="evidence" value="ECO:0007669"/>
    <property type="project" value="TreeGrafter"/>
</dbReference>
<dbReference type="GO" id="GO:0005795">
    <property type="term" value="C:Golgi stack"/>
    <property type="evidence" value="ECO:0007669"/>
    <property type="project" value="TreeGrafter"/>
</dbReference>
<reference evidence="9" key="2">
    <citation type="journal article" date="2018" name="BMC Genomics">
        <title>Genomic insights into host adaptation between the wheat stripe rust pathogen (Puccinia striiformis f. sp. tritici) and the barley stripe rust pathogen (Puccinia striiformis f. sp. hordei).</title>
        <authorList>
            <person name="Xia C."/>
            <person name="Wang M."/>
            <person name="Yin C."/>
            <person name="Cornejo O.E."/>
            <person name="Hulbert S.H."/>
            <person name="Chen X."/>
        </authorList>
    </citation>
    <scope>NUCLEOTIDE SEQUENCE [LARGE SCALE GENOMIC DNA]</scope>
    <source>
        <strain evidence="9">93TX-2</strain>
    </source>
</reference>
<dbReference type="GO" id="GO:0006888">
    <property type="term" value="P:endoplasmic reticulum to Golgi vesicle-mediated transport"/>
    <property type="evidence" value="ECO:0007669"/>
    <property type="project" value="TreeGrafter"/>
</dbReference>
<evidence type="ECO:0000313" key="9">
    <source>
        <dbReference type="Proteomes" id="UP000238274"/>
    </source>
</evidence>
<dbReference type="InterPro" id="IPR006955">
    <property type="entry name" value="Uso1_p115_C"/>
</dbReference>
<dbReference type="SUPFAM" id="SSF48371">
    <property type="entry name" value="ARM repeat"/>
    <property type="match status" value="2"/>
</dbReference>